<comment type="caution">
    <text evidence="1">The sequence shown here is derived from an EMBL/GenBank/DDBJ whole genome shotgun (WGS) entry which is preliminary data.</text>
</comment>
<accession>A0ACC3DCC2</accession>
<reference evidence="1" key="1">
    <citation type="submission" date="2024-09" db="EMBL/GenBank/DDBJ databases">
        <title>Black Yeasts Isolated from many extreme environments.</title>
        <authorList>
            <person name="Coleine C."/>
            <person name="Stajich J.E."/>
            <person name="Selbmann L."/>
        </authorList>
    </citation>
    <scope>NUCLEOTIDE SEQUENCE</scope>
    <source>
        <strain evidence="1">CCFEE 5737</strain>
    </source>
</reference>
<protein>
    <submittedName>
        <fullName evidence="1">Uncharacterized protein</fullName>
    </submittedName>
</protein>
<gene>
    <name evidence="1" type="ORF">LTS18_006737</name>
</gene>
<keyword evidence="2" id="KW-1185">Reference proteome</keyword>
<organism evidence="1 2">
    <name type="scientific">Coniosporium uncinatum</name>
    <dbReference type="NCBI Taxonomy" id="93489"/>
    <lineage>
        <taxon>Eukaryota</taxon>
        <taxon>Fungi</taxon>
        <taxon>Dikarya</taxon>
        <taxon>Ascomycota</taxon>
        <taxon>Pezizomycotina</taxon>
        <taxon>Dothideomycetes</taxon>
        <taxon>Dothideomycetes incertae sedis</taxon>
        <taxon>Coniosporium</taxon>
    </lineage>
</organism>
<evidence type="ECO:0000313" key="1">
    <source>
        <dbReference type="EMBL" id="KAK3065187.1"/>
    </source>
</evidence>
<dbReference type="Proteomes" id="UP001186974">
    <property type="component" value="Unassembled WGS sequence"/>
</dbReference>
<proteinExistence type="predicted"/>
<evidence type="ECO:0000313" key="2">
    <source>
        <dbReference type="Proteomes" id="UP001186974"/>
    </source>
</evidence>
<name>A0ACC3DCC2_9PEZI</name>
<dbReference type="EMBL" id="JAWDJW010006350">
    <property type="protein sequence ID" value="KAK3065187.1"/>
    <property type="molecule type" value="Genomic_DNA"/>
</dbReference>
<sequence>MGSKILAGALFAALVVAIPVNENGGEVERRFFPGAFSGDDDGRGSPFPFSLPPFSKSPGGHPGLGKGPVGGLGRLRGGDDDDDNDDTPSFPTLSLPSGFDLPFPLPTGRPSPFGGKGPFGGKSPFDGKSPFGGKGPGLGGIPGFGSSDGDDENDASPFAGFGKGSGKSPGLPGFEGLGGRPTPTADSDDDEDAGPSFPTLSLPSGLGLPFPLPTGLLPIQGFGKGSGSKAPGLLGGLAAEAPEEEGEEEECDEEDELEESAGPAVTGFATLEMPTPASTLAPTATTGGDMADMPGMTMPAKFVRA</sequence>